<sequence length="228" mass="23985">MRALTLGLRAAGALALGAAVIDQLVWTIEKEASGGGNVGFAVVNFFSLFTIESSLLALTVLAMGLVLAVRPAWEPGWFGTARAAATTFMVVTGVVFNVLLRDTGPGAAAVPWSNEVLHVAGPVIMLLDWLISPATRPLPRWTLAWIAGFPIVWAVYTMLRGALATDPGTGVGWYPYPFLDPGTSANGYASVALYVLSIAAMIALVGTGLVRLERHRSRGAVPARTSIP</sequence>
<dbReference type="EMBL" id="JBHDLJ010000001">
    <property type="protein sequence ID" value="MFB0833001.1"/>
    <property type="molecule type" value="Genomic_DNA"/>
</dbReference>
<accession>A0ABV4UIG3</accession>
<evidence type="ECO:0000256" key="1">
    <source>
        <dbReference type="SAM" id="Phobius"/>
    </source>
</evidence>
<dbReference type="Proteomes" id="UP001575652">
    <property type="component" value="Unassembled WGS sequence"/>
</dbReference>
<name>A0ABV4UIG3_9MICC</name>
<reference evidence="2 3" key="1">
    <citation type="submission" date="2024-09" db="EMBL/GenBank/DDBJ databases">
        <authorList>
            <person name="Salinas-Garcia M.A."/>
            <person name="Prieme A."/>
        </authorList>
    </citation>
    <scope>NUCLEOTIDE SEQUENCE [LARGE SCALE GENOMIC DNA]</scope>
    <source>
        <strain evidence="2 3">DSM 21081</strain>
    </source>
</reference>
<dbReference type="InterPro" id="IPR049713">
    <property type="entry name" value="Pr6Pr-like"/>
</dbReference>
<keyword evidence="3" id="KW-1185">Reference proteome</keyword>
<keyword evidence="1" id="KW-0812">Transmembrane</keyword>
<feature type="transmembrane region" description="Helical" evidence="1">
    <location>
        <begin position="185"/>
        <end position="210"/>
    </location>
</feature>
<keyword evidence="1" id="KW-0472">Membrane</keyword>
<comment type="caution">
    <text evidence="2">The sequence shown here is derived from an EMBL/GenBank/DDBJ whole genome shotgun (WGS) entry which is preliminary data.</text>
</comment>
<protein>
    <submittedName>
        <fullName evidence="2">Pr6Pr family membrane protein</fullName>
    </submittedName>
</protein>
<feature type="transmembrane region" description="Helical" evidence="1">
    <location>
        <begin position="81"/>
        <end position="100"/>
    </location>
</feature>
<gene>
    <name evidence="2" type="ORF">ACETWP_00180</name>
</gene>
<dbReference type="NCBIfam" id="NF038065">
    <property type="entry name" value="Pr6Pr"/>
    <property type="match status" value="1"/>
</dbReference>
<organism evidence="2 3">
    <name type="scientific">Arthrobacter halodurans</name>
    <dbReference type="NCBI Taxonomy" id="516699"/>
    <lineage>
        <taxon>Bacteria</taxon>
        <taxon>Bacillati</taxon>
        <taxon>Actinomycetota</taxon>
        <taxon>Actinomycetes</taxon>
        <taxon>Micrococcales</taxon>
        <taxon>Micrococcaceae</taxon>
        <taxon>Arthrobacter</taxon>
    </lineage>
</organism>
<feature type="transmembrane region" description="Helical" evidence="1">
    <location>
        <begin position="143"/>
        <end position="165"/>
    </location>
</feature>
<evidence type="ECO:0000313" key="3">
    <source>
        <dbReference type="Proteomes" id="UP001575652"/>
    </source>
</evidence>
<feature type="transmembrane region" description="Helical" evidence="1">
    <location>
        <begin position="43"/>
        <end position="69"/>
    </location>
</feature>
<dbReference type="RefSeq" id="WP_373970176.1">
    <property type="nucleotide sequence ID" value="NZ_JBHDLJ010000001.1"/>
</dbReference>
<evidence type="ECO:0000313" key="2">
    <source>
        <dbReference type="EMBL" id="MFB0833001.1"/>
    </source>
</evidence>
<keyword evidence="1" id="KW-1133">Transmembrane helix</keyword>
<proteinExistence type="predicted"/>